<protein>
    <recommendedName>
        <fullName evidence="3">Homeobox domain-containing protein</fullName>
    </recommendedName>
</protein>
<dbReference type="InterPro" id="IPR009057">
    <property type="entry name" value="Homeodomain-like_sf"/>
</dbReference>
<name>A0A078B4U7_STYLE</name>
<proteinExistence type="predicted"/>
<gene>
    <name evidence="1" type="primary">Contig11767.g12580</name>
    <name evidence="1" type="ORF">STYLEM_17675</name>
</gene>
<reference evidence="1 2" key="1">
    <citation type="submission" date="2014-06" db="EMBL/GenBank/DDBJ databases">
        <authorList>
            <person name="Swart Estienne"/>
        </authorList>
    </citation>
    <scope>NUCLEOTIDE SEQUENCE [LARGE SCALE GENOMIC DNA]</scope>
    <source>
        <strain evidence="1 2">130c</strain>
    </source>
</reference>
<dbReference type="InParanoid" id="A0A078B4U7"/>
<dbReference type="AlphaFoldDB" id="A0A078B4U7"/>
<evidence type="ECO:0008006" key="3">
    <source>
        <dbReference type="Google" id="ProtNLM"/>
    </source>
</evidence>
<accession>A0A078B4U7</accession>
<sequence>MQRQQYQDLTITSTTQIHFPATHQPQPGAFRVPSPKKAQKLMVQAAKENFIYKPMPISSPILSLSYFNQFLLNQTTQNFITQSLRNQAHSPPNESTNESSLVQLRNLVPEQKKLKHVDDVTQLQQLNSQSSSCSELTSTSKILGKRKRKSERDLSFLRTELKKDFLWSREKINQISKKLDMNETQVYKWWWDQTRKRQKILSKSERDFIKNVKKSVSNISQENSEELMGDASEFLIPSTDEFGGYSSRLRLHEVLINQNEREEQANLEQNLCKLLGIDIEAMALAIIMEDKKKMHLSQQRLTVTASSSL</sequence>
<dbReference type="Proteomes" id="UP000039865">
    <property type="component" value="Unassembled WGS sequence"/>
</dbReference>
<organism evidence="1 2">
    <name type="scientific">Stylonychia lemnae</name>
    <name type="common">Ciliate</name>
    <dbReference type="NCBI Taxonomy" id="5949"/>
    <lineage>
        <taxon>Eukaryota</taxon>
        <taxon>Sar</taxon>
        <taxon>Alveolata</taxon>
        <taxon>Ciliophora</taxon>
        <taxon>Intramacronucleata</taxon>
        <taxon>Spirotrichea</taxon>
        <taxon>Stichotrichia</taxon>
        <taxon>Sporadotrichida</taxon>
        <taxon>Oxytrichidae</taxon>
        <taxon>Stylonychinae</taxon>
        <taxon>Stylonychia</taxon>
    </lineage>
</organism>
<keyword evidence="2" id="KW-1185">Reference proteome</keyword>
<dbReference type="EMBL" id="CCKQ01016694">
    <property type="protein sequence ID" value="CDW88553.1"/>
    <property type="molecule type" value="Genomic_DNA"/>
</dbReference>
<evidence type="ECO:0000313" key="2">
    <source>
        <dbReference type="Proteomes" id="UP000039865"/>
    </source>
</evidence>
<dbReference type="SUPFAM" id="SSF46689">
    <property type="entry name" value="Homeodomain-like"/>
    <property type="match status" value="1"/>
</dbReference>
<evidence type="ECO:0000313" key="1">
    <source>
        <dbReference type="EMBL" id="CDW88553.1"/>
    </source>
</evidence>